<dbReference type="PROSITE" id="PS50082">
    <property type="entry name" value="WD_REPEATS_2"/>
    <property type="match status" value="1"/>
</dbReference>
<evidence type="ECO:0000256" key="1">
    <source>
        <dbReference type="ARBA" id="ARBA00022574"/>
    </source>
</evidence>
<organism evidence="4 5">
    <name type="scientific">Paramecium tetraurelia</name>
    <dbReference type="NCBI Taxonomy" id="5888"/>
    <lineage>
        <taxon>Eukaryota</taxon>
        <taxon>Sar</taxon>
        <taxon>Alveolata</taxon>
        <taxon>Ciliophora</taxon>
        <taxon>Intramacronucleata</taxon>
        <taxon>Oligohymenophorea</taxon>
        <taxon>Peniculida</taxon>
        <taxon>Parameciidae</taxon>
        <taxon>Paramecium</taxon>
    </lineage>
</organism>
<dbReference type="OrthoDB" id="307587at2759"/>
<dbReference type="PANTHER" id="PTHR22847:SF637">
    <property type="entry name" value="WD REPEAT DOMAIN 5B"/>
    <property type="match status" value="1"/>
</dbReference>
<dbReference type="EMBL" id="CT867992">
    <property type="protein sequence ID" value="CAK57401.1"/>
    <property type="molecule type" value="Genomic_DNA"/>
</dbReference>
<dbReference type="KEGG" id="ptm:GSPATT00028436001"/>
<keyword evidence="2" id="KW-0677">Repeat</keyword>
<proteinExistence type="predicted"/>
<dbReference type="AlphaFoldDB" id="A0BFT4"/>
<keyword evidence="5" id="KW-1185">Reference proteome</keyword>
<dbReference type="Gene3D" id="2.130.10.10">
    <property type="entry name" value="YVTN repeat-like/Quinoprotein amine dehydrogenase"/>
    <property type="match status" value="2"/>
</dbReference>
<dbReference type="PANTHER" id="PTHR22847">
    <property type="entry name" value="WD40 REPEAT PROTEIN"/>
    <property type="match status" value="1"/>
</dbReference>
<dbReference type="InterPro" id="IPR036322">
    <property type="entry name" value="WD40_repeat_dom_sf"/>
</dbReference>
<dbReference type="GO" id="GO:1990234">
    <property type="term" value="C:transferase complex"/>
    <property type="evidence" value="ECO:0007669"/>
    <property type="project" value="UniProtKB-ARBA"/>
</dbReference>
<dbReference type="InParanoid" id="A0BFT4"/>
<dbReference type="Proteomes" id="UP000000600">
    <property type="component" value="Unassembled WGS sequence"/>
</dbReference>
<dbReference type="Pfam" id="PF00400">
    <property type="entry name" value="WD40"/>
    <property type="match status" value="2"/>
</dbReference>
<keyword evidence="1 3" id="KW-0853">WD repeat</keyword>
<feature type="repeat" description="WD" evidence="3">
    <location>
        <begin position="271"/>
        <end position="301"/>
    </location>
</feature>
<dbReference type="SUPFAM" id="SSF50978">
    <property type="entry name" value="WD40 repeat-like"/>
    <property type="match status" value="1"/>
</dbReference>
<gene>
    <name evidence="4" type="ORF">GSPATT00028436001</name>
</gene>
<evidence type="ECO:0000256" key="2">
    <source>
        <dbReference type="ARBA" id="ARBA00022737"/>
    </source>
</evidence>
<sequence>MLNKQQRGELVEKIINLISDNLRNVKDQNQSCEAFFSSLEFDDLNKTQIYSPEIYDIKELWFALEKNRNWLIKGVQDELELQVDQHKAILKQNSSINKTEQIINDSNIGIEKVCNECQINKFLLSGLRDEYINQLFQNKNAPNQTKIKIIQDFETLTNKFKGMKDIDGEGIIQDMQKFFFQYEPDISEIGQEQSLKDQNEYEESICKEFISLKGLEINLGNICQQIGFKEQSEKCQALCFNQNDNLIATAKNNSIVIWNFLEGQMEQIAELNGHKGEISCLLFDKNSDTLISGGGDNDCKIKIWKRTEQKIWEEQGSQQLNGGAKVMCLNKKGDKLYIGTQKAQIAIIEVNFKNFVLGNPKIQEIDKNSKPIFGLSLNEDENYLVLCGMDGCLRLFSIRQELIEIDKLDCKVYGMRVKFIDNSSFLLNQRDGKLIYYKIQNNKLQNQQTEFNLVSGNMDHIFTPIWHDPNRNLFVVKHNRCIHFLKQVNGRFEKIGKLVYKYQLLFATVSNNGRFLVTWIGKPENQSIQGENQYQMYELKYQ</sequence>
<dbReference type="HOGENOM" id="CLU_506683_0_0_1"/>
<dbReference type="RefSeq" id="XP_001424799.1">
    <property type="nucleotide sequence ID" value="XM_001424762.1"/>
</dbReference>
<dbReference type="InterPro" id="IPR015943">
    <property type="entry name" value="WD40/YVTN_repeat-like_dom_sf"/>
</dbReference>
<reference evidence="4 5" key="1">
    <citation type="journal article" date="2006" name="Nature">
        <title>Global trends of whole-genome duplications revealed by the ciliate Paramecium tetraurelia.</title>
        <authorList>
            <consortium name="Genoscope"/>
            <person name="Aury J.-M."/>
            <person name="Jaillon O."/>
            <person name="Duret L."/>
            <person name="Noel B."/>
            <person name="Jubin C."/>
            <person name="Porcel B.M."/>
            <person name="Segurens B."/>
            <person name="Daubin V."/>
            <person name="Anthouard V."/>
            <person name="Aiach N."/>
            <person name="Arnaiz O."/>
            <person name="Billaut A."/>
            <person name="Beisson J."/>
            <person name="Blanc I."/>
            <person name="Bouhouche K."/>
            <person name="Camara F."/>
            <person name="Duharcourt S."/>
            <person name="Guigo R."/>
            <person name="Gogendeau D."/>
            <person name="Katinka M."/>
            <person name="Keller A.-M."/>
            <person name="Kissmehl R."/>
            <person name="Klotz C."/>
            <person name="Koll F."/>
            <person name="Le Moue A."/>
            <person name="Lepere C."/>
            <person name="Malinsky S."/>
            <person name="Nowacki M."/>
            <person name="Nowak J.K."/>
            <person name="Plattner H."/>
            <person name="Poulain J."/>
            <person name="Ruiz F."/>
            <person name="Serrano V."/>
            <person name="Zagulski M."/>
            <person name="Dessen P."/>
            <person name="Betermier M."/>
            <person name="Weissenbach J."/>
            <person name="Scarpelli C."/>
            <person name="Schachter V."/>
            <person name="Sperling L."/>
            <person name="Meyer E."/>
            <person name="Cohen J."/>
            <person name="Wincker P."/>
        </authorList>
    </citation>
    <scope>NUCLEOTIDE SEQUENCE [LARGE SCALE GENOMIC DNA]</scope>
    <source>
        <strain evidence="4 5">Stock d4-2</strain>
    </source>
</reference>
<evidence type="ECO:0000313" key="4">
    <source>
        <dbReference type="EMBL" id="CAK57401.1"/>
    </source>
</evidence>
<dbReference type="SMART" id="SM00320">
    <property type="entry name" value="WD40"/>
    <property type="match status" value="3"/>
</dbReference>
<protein>
    <submittedName>
        <fullName evidence="4">Uncharacterized protein</fullName>
    </submittedName>
</protein>
<name>A0BFT4_PARTE</name>
<evidence type="ECO:0000256" key="3">
    <source>
        <dbReference type="PROSITE-ProRule" id="PRU00221"/>
    </source>
</evidence>
<dbReference type="InterPro" id="IPR001680">
    <property type="entry name" value="WD40_rpt"/>
</dbReference>
<accession>A0BFT4</accession>
<evidence type="ECO:0000313" key="5">
    <source>
        <dbReference type="Proteomes" id="UP000000600"/>
    </source>
</evidence>
<dbReference type="GeneID" id="5010592"/>